<proteinExistence type="predicted"/>
<feature type="transmembrane region" description="Helical" evidence="1">
    <location>
        <begin position="100"/>
        <end position="121"/>
    </location>
</feature>
<keyword evidence="1" id="KW-0472">Membrane</keyword>
<organism evidence="3 4">
    <name type="scientific">Rotaria sordida</name>
    <dbReference type="NCBI Taxonomy" id="392033"/>
    <lineage>
        <taxon>Eukaryota</taxon>
        <taxon>Metazoa</taxon>
        <taxon>Spiralia</taxon>
        <taxon>Gnathifera</taxon>
        <taxon>Rotifera</taxon>
        <taxon>Eurotatoria</taxon>
        <taxon>Bdelloidea</taxon>
        <taxon>Philodinida</taxon>
        <taxon>Philodinidae</taxon>
        <taxon>Rotaria</taxon>
    </lineage>
</organism>
<dbReference type="Proteomes" id="UP000663836">
    <property type="component" value="Unassembled WGS sequence"/>
</dbReference>
<evidence type="ECO:0000313" key="4">
    <source>
        <dbReference type="Proteomes" id="UP000663836"/>
    </source>
</evidence>
<dbReference type="EMBL" id="CAJOBD010006197">
    <property type="protein sequence ID" value="CAF4054201.1"/>
    <property type="molecule type" value="Genomic_DNA"/>
</dbReference>
<evidence type="ECO:0000256" key="1">
    <source>
        <dbReference type="SAM" id="Phobius"/>
    </source>
</evidence>
<gene>
    <name evidence="3" type="ORF">JBS370_LOCUS29216</name>
    <name evidence="2" type="ORF">ZHD862_LOCUS28840</name>
</gene>
<dbReference type="AlphaFoldDB" id="A0A819SC47"/>
<keyword evidence="1" id="KW-0812">Transmembrane</keyword>
<evidence type="ECO:0000313" key="3">
    <source>
        <dbReference type="EMBL" id="CAF4054201.1"/>
    </source>
</evidence>
<reference evidence="3" key="1">
    <citation type="submission" date="2021-02" db="EMBL/GenBank/DDBJ databases">
        <authorList>
            <person name="Nowell W R."/>
        </authorList>
    </citation>
    <scope>NUCLEOTIDE SEQUENCE</scope>
</reference>
<dbReference type="Proteomes" id="UP000663864">
    <property type="component" value="Unassembled WGS sequence"/>
</dbReference>
<sequence>MAYGSVFWGAGVMAVRYGGPHLFRTNLSRSLTMAATVPTAHVLVRITEAIFSLNSQERLAALTLSSGIALILDGVAHTWFPSAYENPSLQKIDPLAACSISRYGSGWLLFFVGILLTMLVFT</sequence>
<protein>
    <submittedName>
        <fullName evidence="3">Uncharacterized protein</fullName>
    </submittedName>
</protein>
<dbReference type="EMBL" id="CAJNOT010002463">
    <property type="protein sequence ID" value="CAF1317721.1"/>
    <property type="molecule type" value="Genomic_DNA"/>
</dbReference>
<evidence type="ECO:0000313" key="2">
    <source>
        <dbReference type="EMBL" id="CAF1317721.1"/>
    </source>
</evidence>
<comment type="caution">
    <text evidence="3">The sequence shown here is derived from an EMBL/GenBank/DDBJ whole genome shotgun (WGS) entry which is preliminary data.</text>
</comment>
<keyword evidence="1" id="KW-1133">Transmembrane helix</keyword>
<name>A0A819SC47_9BILA</name>
<accession>A0A819SC47</accession>